<accession>A0A813JG12</accession>
<feature type="compositionally biased region" description="Low complexity" evidence="6">
    <location>
        <begin position="903"/>
        <end position="916"/>
    </location>
</feature>
<dbReference type="InterPro" id="IPR025875">
    <property type="entry name" value="Leu-rich_rpt_4"/>
</dbReference>
<keyword evidence="3" id="KW-0677">Repeat</keyword>
<dbReference type="InterPro" id="IPR001611">
    <property type="entry name" value="Leu-rich_rpt"/>
</dbReference>
<dbReference type="InterPro" id="IPR032675">
    <property type="entry name" value="LRR_dom_sf"/>
</dbReference>
<dbReference type="SUPFAM" id="SSF117839">
    <property type="entry name" value="WWE domain"/>
    <property type="match status" value="1"/>
</dbReference>
<keyword evidence="4" id="KW-0969">Cilium</keyword>
<evidence type="ECO:0000256" key="5">
    <source>
        <dbReference type="ARBA" id="ARBA00023273"/>
    </source>
</evidence>
<dbReference type="SUPFAM" id="SSF52058">
    <property type="entry name" value="L domain-like"/>
    <property type="match status" value="1"/>
</dbReference>
<dbReference type="EMBL" id="CAJNNW010025906">
    <property type="protein sequence ID" value="CAE8680925.1"/>
    <property type="molecule type" value="Genomic_DNA"/>
</dbReference>
<organism evidence="8 9">
    <name type="scientific">Polarella glacialis</name>
    <name type="common">Dinoflagellate</name>
    <dbReference type="NCBI Taxonomy" id="89957"/>
    <lineage>
        <taxon>Eukaryota</taxon>
        <taxon>Sar</taxon>
        <taxon>Alveolata</taxon>
        <taxon>Dinophyceae</taxon>
        <taxon>Suessiales</taxon>
        <taxon>Suessiaceae</taxon>
        <taxon>Polarella</taxon>
    </lineage>
</organism>
<evidence type="ECO:0000313" key="8">
    <source>
        <dbReference type="EMBL" id="CAE8680925.1"/>
    </source>
</evidence>
<feature type="compositionally biased region" description="Low complexity" evidence="6">
    <location>
        <begin position="922"/>
        <end position="946"/>
    </location>
</feature>
<feature type="region of interest" description="Disordered" evidence="6">
    <location>
        <begin position="728"/>
        <end position="888"/>
    </location>
</feature>
<feature type="non-terminal residue" evidence="8">
    <location>
        <position position="1"/>
    </location>
</feature>
<dbReference type="Gene3D" id="3.80.10.10">
    <property type="entry name" value="Ribonuclease Inhibitor"/>
    <property type="match status" value="2"/>
</dbReference>
<dbReference type="PANTHER" id="PTHR45973">
    <property type="entry name" value="PROTEIN PHOSPHATASE 1 REGULATORY SUBUNIT SDS22-RELATED"/>
    <property type="match status" value="1"/>
</dbReference>
<comment type="subcellular location">
    <subcellularLocation>
        <location evidence="1">Cell projection</location>
        <location evidence="1">Cilium</location>
    </subcellularLocation>
</comment>
<evidence type="ECO:0000256" key="6">
    <source>
        <dbReference type="SAM" id="MobiDB-lite"/>
    </source>
</evidence>
<dbReference type="InterPro" id="IPR050576">
    <property type="entry name" value="Cilia_flagella_integrity"/>
</dbReference>
<evidence type="ECO:0000256" key="3">
    <source>
        <dbReference type="ARBA" id="ARBA00022737"/>
    </source>
</evidence>
<dbReference type="Pfam" id="PF12799">
    <property type="entry name" value="LRR_4"/>
    <property type="match status" value="1"/>
</dbReference>
<proteinExistence type="predicted"/>
<dbReference type="InterPro" id="IPR004170">
    <property type="entry name" value="WWE_dom"/>
</dbReference>
<sequence>MDDKTGLDSWDTDCDAAFEIALPPRWEFRDRAFGSPGIWRPFPESVSAEINALARRGQRRGNVSMGGSELVVDLQDMVAMPTDQYAVPRMLRKNLRHPSINKKALRQFYLKYAEDLPGNDHPGGPDGIAGEKFLTLFQDLEVDPGTDVVALALAQANPMGDPCQIDPETISRWGPHAAARCSKVFCALPYDVRWCPFRCWRGVASVAGAIVCTTSGYVMLNEHVEHGIFKSYTLHNHWELAGSQARLPDGTADSPLLVFQHIPRTSGDSMQTHLFRGKTSAFSSSSPWPHEFKERWAETFFPAEVAPTCAYPWDYSCTFTLNSMTWQLGGDQHCASRSAADANEVLARAKQALEEAAFVGFYETLDADFWALKENIFPGVQLPRYVPAAFWLGAWLSLPRLRVLKFSAGLSDDALDCIRQHLDLDLELYEWPLKRFKPDLVLFTSYRGFFWGHPCYTLTLGFLLLLLTSDLQDPLFVALRGLPKAQLVSATADLVVAQRPGAPDVLVARRSAAARDHSPERLHLDRKQLARCPVLEDEQRLRLLNYQNNAITRIENLEGCPSLVFLDLYDNKVRKMENLSSCSNLRVLMLGKNHIQCIENLDGFQRLDVLDLHSNRIAEMANLTNLCELRVLNLAGNLLREIRGLEGLRSLTELNVRRNALTSTSGLDAVPHLQRLFASHNKISAPEGLSPLRFVPGLKELALDGNPVCANLTAYQAQVASLCKSLDSLDGKTLPNQAVRGESSRGREQPEQPATSCQEVTPTTNSNNNHNHNNNRNNNNKNNNNNNNNKIYNNSDNNVNNNNNYDNNDNNNSNNNNNGNNNNTQQAATTTSTSSAQQQKQETTHNTELATATTAATTAAATETKPTASAAITKTTAAPTPTPTATATAKPTVTATLTAASTATATTAPVTSAATTGRAAKADSTASTTEATSCPAAATAAAADSTRGARPTSARSVISTARQQQTAFATTRQSSSPSLQAPTSTTNSNNNTNNSNHNKNNNSSTTRPATKAATAALTASPTAFPTQQQSQHQQQQQEQQQQQQTEVATAASTTAATTASTTRPPLPGTPLVASEQSGGEAGSGQPK</sequence>
<dbReference type="PANTHER" id="PTHR45973:SF9">
    <property type="entry name" value="LEUCINE-RICH REPEAT-CONTAINING PROTEIN 46"/>
    <property type="match status" value="1"/>
</dbReference>
<dbReference type="PROSITE" id="PS51450">
    <property type="entry name" value="LRR"/>
    <property type="match status" value="6"/>
</dbReference>
<protein>
    <recommendedName>
        <fullName evidence="7">WWE domain-containing protein</fullName>
    </recommendedName>
</protein>
<evidence type="ECO:0000259" key="7">
    <source>
        <dbReference type="PROSITE" id="PS50918"/>
    </source>
</evidence>
<evidence type="ECO:0000256" key="2">
    <source>
        <dbReference type="ARBA" id="ARBA00022614"/>
    </source>
</evidence>
<feature type="compositionally biased region" description="Low complexity" evidence="6">
    <location>
        <begin position="765"/>
        <end position="888"/>
    </location>
</feature>
<reference evidence="8" key="1">
    <citation type="submission" date="2021-02" db="EMBL/GenBank/DDBJ databases">
        <authorList>
            <person name="Dougan E. K."/>
            <person name="Rhodes N."/>
            <person name="Thang M."/>
            <person name="Chan C."/>
        </authorList>
    </citation>
    <scope>NUCLEOTIDE SEQUENCE</scope>
</reference>
<feature type="compositionally biased region" description="Low complexity" evidence="6">
    <location>
        <begin position="983"/>
        <end position="1062"/>
    </location>
</feature>
<evidence type="ECO:0000256" key="4">
    <source>
        <dbReference type="ARBA" id="ARBA00023069"/>
    </source>
</evidence>
<dbReference type="PROSITE" id="PS50918">
    <property type="entry name" value="WWE"/>
    <property type="match status" value="1"/>
</dbReference>
<feature type="domain" description="WWE" evidence="7">
    <location>
        <begin position="12"/>
        <end position="93"/>
    </location>
</feature>
<dbReference type="Pfam" id="PF02825">
    <property type="entry name" value="WWE"/>
    <property type="match status" value="1"/>
</dbReference>
<keyword evidence="5" id="KW-0966">Cell projection</keyword>
<dbReference type="Proteomes" id="UP000626109">
    <property type="component" value="Unassembled WGS sequence"/>
</dbReference>
<gene>
    <name evidence="8" type="ORF">PGLA2088_LOCUS22186</name>
</gene>
<dbReference type="InterPro" id="IPR037197">
    <property type="entry name" value="WWE_dom_sf"/>
</dbReference>
<evidence type="ECO:0000256" key="1">
    <source>
        <dbReference type="ARBA" id="ARBA00004138"/>
    </source>
</evidence>
<name>A0A813JG12_POLGL</name>
<keyword evidence="2" id="KW-0433">Leucine-rich repeat</keyword>
<feature type="compositionally biased region" description="Polar residues" evidence="6">
    <location>
        <begin position="752"/>
        <end position="764"/>
    </location>
</feature>
<feature type="compositionally biased region" description="Low complexity" evidence="6">
    <location>
        <begin position="1073"/>
        <end position="1087"/>
    </location>
</feature>
<dbReference type="SMART" id="SM00365">
    <property type="entry name" value="LRR_SD22"/>
    <property type="match status" value="7"/>
</dbReference>
<evidence type="ECO:0000313" key="9">
    <source>
        <dbReference type="Proteomes" id="UP000626109"/>
    </source>
</evidence>
<comment type="caution">
    <text evidence="8">The sequence shown here is derived from an EMBL/GenBank/DDBJ whole genome shotgun (WGS) entry which is preliminary data.</text>
</comment>
<feature type="region of interest" description="Disordered" evidence="6">
    <location>
        <begin position="903"/>
        <end position="1087"/>
    </location>
</feature>
<feature type="compositionally biased region" description="Low complexity" evidence="6">
    <location>
        <begin position="959"/>
        <end position="976"/>
    </location>
</feature>
<dbReference type="AlphaFoldDB" id="A0A813JG12"/>